<gene>
    <name evidence="2" type="ORF">ACFQ4L_01185</name>
</gene>
<feature type="region of interest" description="Disordered" evidence="1">
    <location>
        <begin position="1"/>
        <end position="35"/>
    </location>
</feature>
<feature type="compositionally biased region" description="Basic and acidic residues" evidence="1">
    <location>
        <begin position="1"/>
        <end position="13"/>
    </location>
</feature>
<evidence type="ECO:0000256" key="1">
    <source>
        <dbReference type="SAM" id="MobiDB-lite"/>
    </source>
</evidence>
<comment type="caution">
    <text evidence="2">The sequence shown here is derived from an EMBL/GenBank/DDBJ whole genome shotgun (WGS) entry which is preliminary data.</text>
</comment>
<dbReference type="RefSeq" id="WP_125576770.1">
    <property type="nucleotide sequence ID" value="NZ_JBHTOF010000014.1"/>
</dbReference>
<proteinExistence type="predicted"/>
<name>A0ABW4DMX2_9LACO</name>
<keyword evidence="3" id="KW-1185">Reference proteome</keyword>
<sequence>MSRETESDEEIAKRHAVQPAQNDSPSSSGSEVNEPDEDVLISGQYIYPEIIRDFPTMIDYLGRVRLSSTSTYVDLQALAASLQIRINYSSELQKDFALVPQKQVVGRSWRAVAASLIVKDHRVTAQEQAWLVGQGLATYILHIAEYVPDFSENTETMKKWTVDKMAATLLLPDDLVQRTVSLAIDLNQERLDVIEPLNQKTLVKAARLNLSTNLAAQLANVPEWLMRERSNDVFNG</sequence>
<feature type="compositionally biased region" description="Polar residues" evidence="1">
    <location>
        <begin position="19"/>
        <end position="31"/>
    </location>
</feature>
<dbReference type="EMBL" id="JBHTOF010000014">
    <property type="protein sequence ID" value="MFD1464706.1"/>
    <property type="molecule type" value="Genomic_DNA"/>
</dbReference>
<reference evidence="3" key="1">
    <citation type="journal article" date="2019" name="Int. J. Syst. Evol. Microbiol.">
        <title>The Global Catalogue of Microorganisms (GCM) 10K type strain sequencing project: providing services to taxonomists for standard genome sequencing and annotation.</title>
        <authorList>
            <consortium name="The Broad Institute Genomics Platform"/>
            <consortium name="The Broad Institute Genome Sequencing Center for Infectious Disease"/>
            <person name="Wu L."/>
            <person name="Ma J."/>
        </authorList>
    </citation>
    <scope>NUCLEOTIDE SEQUENCE [LARGE SCALE GENOMIC DNA]</scope>
    <source>
        <strain evidence="3">CCM 8951</strain>
    </source>
</reference>
<protein>
    <submittedName>
        <fullName evidence="2">Uncharacterized protein</fullName>
    </submittedName>
</protein>
<dbReference type="Proteomes" id="UP001597244">
    <property type="component" value="Unassembled WGS sequence"/>
</dbReference>
<evidence type="ECO:0000313" key="2">
    <source>
        <dbReference type="EMBL" id="MFD1464706.1"/>
    </source>
</evidence>
<evidence type="ECO:0000313" key="3">
    <source>
        <dbReference type="Proteomes" id="UP001597244"/>
    </source>
</evidence>
<organism evidence="2 3">
    <name type="scientific">Lapidilactobacillus mulanensis</name>
    <dbReference type="NCBI Taxonomy" id="2485999"/>
    <lineage>
        <taxon>Bacteria</taxon>
        <taxon>Bacillati</taxon>
        <taxon>Bacillota</taxon>
        <taxon>Bacilli</taxon>
        <taxon>Lactobacillales</taxon>
        <taxon>Lactobacillaceae</taxon>
        <taxon>Lapidilactobacillus</taxon>
    </lineage>
</organism>
<accession>A0ABW4DMX2</accession>